<keyword evidence="3" id="KW-1185">Reference proteome</keyword>
<dbReference type="InParanoid" id="A0A1Y2LRH9"/>
<dbReference type="AlphaFoldDB" id="A0A1Y2LRH9"/>
<evidence type="ECO:0000313" key="2">
    <source>
        <dbReference type="EMBL" id="OSS46390.1"/>
    </source>
</evidence>
<dbReference type="Proteomes" id="UP000193240">
    <property type="component" value="Unassembled WGS sequence"/>
</dbReference>
<dbReference type="EMBL" id="KZ107851">
    <property type="protein sequence ID" value="OSS46390.1"/>
    <property type="molecule type" value="Genomic_DNA"/>
</dbReference>
<protein>
    <submittedName>
        <fullName evidence="2">Uncharacterized protein</fullName>
    </submittedName>
</protein>
<name>A0A1Y2LRH9_EPING</name>
<accession>A0A1Y2LRH9</accession>
<reference evidence="2 3" key="1">
    <citation type="journal article" date="2017" name="Genome Announc.">
        <title>Genome sequence of the saprophytic ascomycete Epicoccum nigrum ICMP 19927 strain isolated from New Zealand.</title>
        <authorList>
            <person name="Fokin M."/>
            <person name="Fleetwood D."/>
            <person name="Weir B.S."/>
            <person name="Villas-Boas S.G."/>
        </authorList>
    </citation>
    <scope>NUCLEOTIDE SEQUENCE [LARGE SCALE GENOMIC DNA]</scope>
    <source>
        <strain evidence="2 3">ICMP 19927</strain>
    </source>
</reference>
<evidence type="ECO:0000313" key="3">
    <source>
        <dbReference type="Proteomes" id="UP000193240"/>
    </source>
</evidence>
<proteinExistence type="predicted"/>
<feature type="compositionally biased region" description="Basic and acidic residues" evidence="1">
    <location>
        <begin position="78"/>
        <end position="108"/>
    </location>
</feature>
<feature type="region of interest" description="Disordered" evidence="1">
    <location>
        <begin position="33"/>
        <end position="154"/>
    </location>
</feature>
<feature type="compositionally biased region" description="Basic and acidic residues" evidence="1">
    <location>
        <begin position="117"/>
        <end position="136"/>
    </location>
</feature>
<gene>
    <name evidence="2" type="ORF">B5807_08438</name>
</gene>
<organism evidence="2 3">
    <name type="scientific">Epicoccum nigrum</name>
    <name type="common">Soil fungus</name>
    <name type="synonym">Epicoccum purpurascens</name>
    <dbReference type="NCBI Taxonomy" id="105696"/>
    <lineage>
        <taxon>Eukaryota</taxon>
        <taxon>Fungi</taxon>
        <taxon>Dikarya</taxon>
        <taxon>Ascomycota</taxon>
        <taxon>Pezizomycotina</taxon>
        <taxon>Dothideomycetes</taxon>
        <taxon>Pleosporomycetidae</taxon>
        <taxon>Pleosporales</taxon>
        <taxon>Pleosporineae</taxon>
        <taxon>Didymellaceae</taxon>
        <taxon>Epicoccum</taxon>
    </lineage>
</organism>
<evidence type="ECO:0000256" key="1">
    <source>
        <dbReference type="SAM" id="MobiDB-lite"/>
    </source>
</evidence>
<sequence>MLRSKLPGIPRHRARLQGALGLQRRVEHRSWLARPRRRGQSLLREDGRRPRQIRAPRPDPHGPRGRGGLGVRVPRAGGGRERQDEGRGCEGADRAGEEAGRRSLREGDIAVGQGRNARGEHRAKEGGARCHRRGSEEELLGPRPVRKGEDAVRSHGRDRCGWAVGFLPQGCCAGCCASSSGEDVDDRGRPGLDVCLARSRVPPPPLLETPHRTAPHRIASHRTLPARKAAVVSCSFQIKYIPVYIAPNKNPISTTHLRARLAVQCNCQSTEQHCRSHWRENPQNKRVFGPATFLWGRCMGRLCRGWALFLLFFVHVRAHRPCEMRRGLRCVRFGFVWKSKV</sequence>